<protein>
    <submittedName>
        <fullName evidence="2">Uncharacterized protein</fullName>
    </submittedName>
</protein>
<dbReference type="Proteomes" id="UP000249757">
    <property type="component" value="Unassembled WGS sequence"/>
</dbReference>
<dbReference type="OrthoDB" id="5985073at2759"/>
<accession>A0A2W1E0Z4</accession>
<evidence type="ECO:0000313" key="1">
    <source>
        <dbReference type="EMBL" id="KAF7567255.1"/>
    </source>
</evidence>
<evidence type="ECO:0000313" key="2">
    <source>
        <dbReference type="EMBL" id="KAI1515524.1"/>
    </source>
</evidence>
<evidence type="ECO:0000313" key="3">
    <source>
        <dbReference type="Proteomes" id="UP000249757"/>
    </source>
</evidence>
<reference evidence="2" key="3">
    <citation type="journal article" date="2022" name="bioRxiv">
        <title>A global pangenome for the wheat fungal pathogen Pyrenophora tritici-repentis and prediction of effector protein structural homology.</title>
        <authorList>
            <person name="Moolhuijzen P."/>
            <person name="See P.T."/>
            <person name="Shi G."/>
            <person name="Powell H.R."/>
            <person name="Cockram J."/>
            <person name="Jorgensen L.N."/>
            <person name="Benslimane H."/>
            <person name="Strelkov S.E."/>
            <person name="Turner J."/>
            <person name="Liu Z."/>
            <person name="Moffat C.S."/>
        </authorList>
    </citation>
    <scope>NUCLEOTIDE SEQUENCE</scope>
    <source>
        <strain evidence="2">86-124</strain>
    </source>
</reference>
<proteinExistence type="predicted"/>
<keyword evidence="3" id="KW-1185">Reference proteome</keyword>
<name>A0A2W1E0Z4_9PLEO</name>
<reference evidence="3" key="4">
    <citation type="journal article" date="2022" name="Microb. Genom.">
        <title>A global pangenome for the wheat fungal pathogen Pyrenophora tritici-repentis and prediction of effector protein structural homology.</title>
        <authorList>
            <person name="Moolhuijzen P.M."/>
            <person name="See P.T."/>
            <person name="Shi G."/>
            <person name="Powell H.R."/>
            <person name="Cockram J."/>
            <person name="Jorgensen L.N."/>
            <person name="Benslimane H."/>
            <person name="Strelkov S.E."/>
            <person name="Turner J."/>
            <person name="Liu Z."/>
            <person name="Moffat C.S."/>
        </authorList>
    </citation>
    <scope>NUCLEOTIDE SEQUENCE [LARGE SCALE GENOMIC DNA]</scope>
</reference>
<dbReference type="EMBL" id="NRDI02000006">
    <property type="protein sequence ID" value="KAI1515524.1"/>
    <property type="molecule type" value="Genomic_DNA"/>
</dbReference>
<gene>
    <name evidence="2" type="ORF">Ptr86124_005525</name>
    <name evidence="1" type="ORF">PtrM4_138460</name>
</gene>
<comment type="caution">
    <text evidence="2">The sequence shown here is derived from an EMBL/GenBank/DDBJ whole genome shotgun (WGS) entry which is preliminary data.</text>
</comment>
<reference evidence="2" key="2">
    <citation type="submission" date="2021-05" db="EMBL/GenBank/DDBJ databases">
        <authorList>
            <person name="Moolhuijzen P.M."/>
            <person name="Moffat C.S."/>
        </authorList>
    </citation>
    <scope>NUCLEOTIDE SEQUENCE</scope>
    <source>
        <strain evidence="2">86-124</strain>
    </source>
</reference>
<reference evidence="1" key="1">
    <citation type="journal article" date="2018" name="BMC Genomics">
        <title>Comparative genomics of the wheat fungal pathogen Pyrenophora tritici-repentis reveals chromosomal variations and genome plasticity.</title>
        <authorList>
            <person name="Moolhuijzen P."/>
            <person name="See P.T."/>
            <person name="Hane J.K."/>
            <person name="Shi G."/>
            <person name="Liu Z."/>
            <person name="Oliver R.P."/>
            <person name="Moffat C.S."/>
        </authorList>
    </citation>
    <scope>NUCLEOTIDE SEQUENCE [LARGE SCALE GENOMIC DNA]</scope>
    <source>
        <strain evidence="1">M4</strain>
    </source>
</reference>
<dbReference type="Proteomes" id="UP000245464">
    <property type="component" value="Chromosome 8"/>
</dbReference>
<organism evidence="2 3">
    <name type="scientific">Pyrenophora tritici-repentis</name>
    <dbReference type="NCBI Taxonomy" id="45151"/>
    <lineage>
        <taxon>Eukaryota</taxon>
        <taxon>Fungi</taxon>
        <taxon>Dikarya</taxon>
        <taxon>Ascomycota</taxon>
        <taxon>Pezizomycotina</taxon>
        <taxon>Dothideomycetes</taxon>
        <taxon>Pleosporomycetidae</taxon>
        <taxon>Pleosporales</taxon>
        <taxon>Pleosporineae</taxon>
        <taxon>Pleosporaceae</taxon>
        <taxon>Pyrenophora</taxon>
    </lineage>
</organism>
<sequence>MVDLAVKLPNLEYWGCRFGGNEWSPKAKQEARRYLIQDWAGPRRDTRQDFAKALLSARLPGSLRRIRLDFLYDLERSTHIDHLTAQPDMVSPSINDLFSTSLHHLAHHLQRLHLRVVADETLFQPKDNCTLSWPNLESLVVVFHMVSPSGQWCFIGPNGEGRNTAAFKVDDASYPPLETTPYDEDMIDQIDHDGDRRLYIGSQTSRFRIVPNDTTLRPFLMAFAKAASNMRALQEAALWCPVSWVPNDENGDDSRPEMFSKDCPDTKRVAWGVHYQARGELDDTWQGGNFPTEVPLLWWKVGLWRPDPELHELFQQIGGTSWNDSLKEHWEDEYSGKGLVDRSRFEYFMQEEVDMVGLIPSPR</sequence>
<dbReference type="AlphaFoldDB" id="A0A2W1E0Z4"/>
<dbReference type="EMBL" id="NQIK02000008">
    <property type="protein sequence ID" value="KAF7567255.1"/>
    <property type="molecule type" value="Genomic_DNA"/>
</dbReference>